<accession>A0ABX7PG52</accession>
<dbReference type="RefSeq" id="WP_207008848.1">
    <property type="nucleotide sequence ID" value="NZ_CP022295.1"/>
</dbReference>
<evidence type="ECO:0000313" key="2">
    <source>
        <dbReference type="Proteomes" id="UP000662818"/>
    </source>
</evidence>
<name>A0ABX7PG52_9ACTN</name>
<dbReference type="Pfam" id="PF07722">
    <property type="entry name" value="Peptidase_C26"/>
    <property type="match status" value="1"/>
</dbReference>
<dbReference type="PANTHER" id="PTHR43235">
    <property type="entry name" value="GLUTAMINE AMIDOTRANSFERASE PB2B2.05-RELATED"/>
    <property type="match status" value="1"/>
</dbReference>
<reference evidence="1 2" key="1">
    <citation type="submission" date="2017-06" db="EMBL/GenBank/DDBJ databases">
        <title>Complete Genome Sequence of the Soil Carbazole-Degrading Bacterium Nocardioides aromaticivorans IC177.</title>
        <authorList>
            <person name="Vejarano F."/>
            <person name="Suzuki-Minakuchi C."/>
            <person name="Ohtsubo Y."/>
            <person name="Tsuda M."/>
            <person name="Okada K."/>
            <person name="Nojiri H."/>
        </authorList>
    </citation>
    <scope>NUCLEOTIDE SEQUENCE [LARGE SCALE GENOMIC DNA]</scope>
    <source>
        <strain evidence="1 2">IC177</strain>
    </source>
</reference>
<dbReference type="SUPFAM" id="SSF52317">
    <property type="entry name" value="Class I glutamine amidotransferase-like"/>
    <property type="match status" value="1"/>
</dbReference>
<dbReference type="Gene3D" id="3.40.50.880">
    <property type="match status" value="1"/>
</dbReference>
<dbReference type="InterPro" id="IPR011697">
    <property type="entry name" value="Peptidase_C26"/>
</dbReference>
<dbReference type="EMBL" id="CP022295">
    <property type="protein sequence ID" value="QSR24869.1"/>
    <property type="molecule type" value="Genomic_DNA"/>
</dbReference>
<dbReference type="CDD" id="cd01745">
    <property type="entry name" value="GATase1_2"/>
    <property type="match status" value="1"/>
</dbReference>
<dbReference type="InterPro" id="IPR029062">
    <property type="entry name" value="Class_I_gatase-like"/>
</dbReference>
<evidence type="ECO:0000313" key="1">
    <source>
        <dbReference type="EMBL" id="QSR24869.1"/>
    </source>
</evidence>
<proteinExistence type="predicted"/>
<dbReference type="GO" id="GO:0016787">
    <property type="term" value="F:hydrolase activity"/>
    <property type="evidence" value="ECO:0007669"/>
    <property type="project" value="UniProtKB-KW"/>
</dbReference>
<protein>
    <submittedName>
        <fullName evidence="1">Gamma-glutamyl-gamma-aminobutyrate hydrolase</fullName>
    </submittedName>
</protein>
<dbReference type="Proteomes" id="UP000662818">
    <property type="component" value="Chromosome"/>
</dbReference>
<dbReference type="PROSITE" id="PS51273">
    <property type="entry name" value="GATASE_TYPE_1"/>
    <property type="match status" value="1"/>
</dbReference>
<keyword evidence="2" id="KW-1185">Reference proteome</keyword>
<dbReference type="PANTHER" id="PTHR43235:SF1">
    <property type="entry name" value="GLUTAMINE AMIDOTRANSFERASE PB2B2.05-RELATED"/>
    <property type="match status" value="1"/>
</dbReference>
<organism evidence="1 2">
    <name type="scientific">Nocardioides aromaticivorans</name>
    <dbReference type="NCBI Taxonomy" id="200618"/>
    <lineage>
        <taxon>Bacteria</taxon>
        <taxon>Bacillati</taxon>
        <taxon>Actinomycetota</taxon>
        <taxon>Actinomycetes</taxon>
        <taxon>Propionibacteriales</taxon>
        <taxon>Nocardioidaceae</taxon>
        <taxon>Nocardioides</taxon>
    </lineage>
</organism>
<sequence length="258" mass="27521">MRPLIGITGRQLHLGVLNGTSPKFQHQFVDSYFTAFGQCVAAAGGIPVNLPFAAGAAGVIDRLDGLVVTGGQDVHPERWGGQAPAVPAADPRWDHDAIDTERDDYEATLIEEALSAGVPVLGVCRGHQLLNVVLGGTLVEHLDETLLVHSSPNHAPDDGDLAHVVSFVPGTTAHAVYGPRRVVNSWHHQAVDRLGRDLAVMGRTPDGVVEAIGIPDRPVLGLQWHPEWAGSPDPSFDWLVVEASRRATSRREHGSCVG</sequence>
<dbReference type="InterPro" id="IPR044668">
    <property type="entry name" value="PuuD-like"/>
</dbReference>
<keyword evidence="1" id="KW-0378">Hydrolase</keyword>
<gene>
    <name evidence="1" type="ORF">CFH99_04470</name>
</gene>